<dbReference type="Proteomes" id="UP000000366">
    <property type="component" value="Chromosome"/>
</dbReference>
<name>A2SM68_METPP</name>
<evidence type="ECO:0000313" key="1">
    <source>
        <dbReference type="EMBL" id="ABM96657.1"/>
    </source>
</evidence>
<dbReference type="KEGG" id="mpt:Mpe_A3704"/>
<dbReference type="RefSeq" id="WP_011831277.1">
    <property type="nucleotide sequence ID" value="NC_008825.1"/>
</dbReference>
<reference evidence="1 2" key="1">
    <citation type="journal article" date="2007" name="J. Bacteriol.">
        <title>Whole-genome analysis of the methyl tert-butyl ether-degrading beta-proteobacterium Methylibium petroleiphilum PM1.</title>
        <authorList>
            <person name="Kane S.R."/>
            <person name="Chakicherla A.Y."/>
            <person name="Chain P.S.G."/>
            <person name="Schmidt R."/>
            <person name="Shin M.W."/>
            <person name="Legler T.C."/>
            <person name="Scow K.M."/>
            <person name="Larimer F.W."/>
            <person name="Lucas S.M."/>
            <person name="Richardson P.M."/>
            <person name="Hristova K.R."/>
        </authorList>
    </citation>
    <scope>NUCLEOTIDE SEQUENCE [LARGE SCALE GENOMIC DNA]</scope>
    <source>
        <strain evidence="2">ATCC BAA-1232 / LMG 22953 / PM1</strain>
    </source>
</reference>
<dbReference type="EMBL" id="CP000555">
    <property type="protein sequence ID" value="ABM96657.1"/>
    <property type="molecule type" value="Genomic_DNA"/>
</dbReference>
<accession>A2SM68</accession>
<evidence type="ECO:0000313" key="2">
    <source>
        <dbReference type="Proteomes" id="UP000000366"/>
    </source>
</evidence>
<dbReference type="STRING" id="420662.Mpe_A3704"/>
<dbReference type="HOGENOM" id="CLU_2753280_0_0_4"/>
<organism evidence="1 2">
    <name type="scientific">Methylibium petroleiphilum (strain ATCC BAA-1232 / LMG 22953 / PM1)</name>
    <dbReference type="NCBI Taxonomy" id="420662"/>
    <lineage>
        <taxon>Bacteria</taxon>
        <taxon>Pseudomonadati</taxon>
        <taxon>Pseudomonadota</taxon>
        <taxon>Betaproteobacteria</taxon>
        <taxon>Burkholderiales</taxon>
        <taxon>Sphaerotilaceae</taxon>
        <taxon>Methylibium</taxon>
    </lineage>
</organism>
<dbReference type="AlphaFoldDB" id="A2SM68"/>
<protein>
    <submittedName>
        <fullName evidence="1">Uncharacterized protein</fullName>
    </submittedName>
</protein>
<proteinExistence type="predicted"/>
<sequence>MNIYQVLGTAIAESVGSVGTAFQIFGGDTPRPTAGSAPAAWLDQFSEVSLDQRAARRTVDALYRGATVRL</sequence>
<keyword evidence="2" id="KW-1185">Reference proteome</keyword>
<gene>
    <name evidence="1" type="ordered locus">Mpe_A3704</name>
</gene>